<dbReference type="Proteomes" id="UP000251889">
    <property type="component" value="Unassembled WGS sequence"/>
</dbReference>
<comment type="caution">
    <text evidence="3">The sequence shown here is derived from an EMBL/GenBank/DDBJ whole genome shotgun (WGS) entry which is preliminary data.</text>
</comment>
<feature type="signal peptide" evidence="1">
    <location>
        <begin position="1"/>
        <end position="24"/>
    </location>
</feature>
<organism evidence="3 4">
    <name type="scientific">Pseudochryseolinea flava</name>
    <dbReference type="NCBI Taxonomy" id="2059302"/>
    <lineage>
        <taxon>Bacteria</taxon>
        <taxon>Pseudomonadati</taxon>
        <taxon>Bacteroidota</taxon>
        <taxon>Cytophagia</taxon>
        <taxon>Cytophagales</taxon>
        <taxon>Fulvivirgaceae</taxon>
        <taxon>Pseudochryseolinea</taxon>
    </lineage>
</organism>
<dbReference type="AlphaFoldDB" id="A0A364Y2A4"/>
<reference evidence="3 4" key="1">
    <citation type="submission" date="2018-06" db="EMBL/GenBank/DDBJ databases">
        <title>Chryseolinea flavus sp. nov., a member of the phylum Bacteroidetes isolated from soil.</title>
        <authorList>
            <person name="Li Y."/>
            <person name="Wang J."/>
        </authorList>
    </citation>
    <scope>NUCLEOTIDE SEQUENCE [LARGE SCALE GENOMIC DNA]</scope>
    <source>
        <strain evidence="3 4">SDU1-6</strain>
    </source>
</reference>
<dbReference type="PROSITE" id="PS51145">
    <property type="entry name" value="ZU5"/>
    <property type="match status" value="1"/>
</dbReference>
<name>A0A364Y2A4_9BACT</name>
<keyword evidence="1" id="KW-0732">Signal</keyword>
<dbReference type="EMBL" id="QMFY01000005">
    <property type="protein sequence ID" value="RAW01003.1"/>
    <property type="molecule type" value="Genomic_DNA"/>
</dbReference>
<gene>
    <name evidence="3" type="ORF">DQQ10_12275</name>
</gene>
<evidence type="ECO:0000313" key="3">
    <source>
        <dbReference type="EMBL" id="RAW01003.1"/>
    </source>
</evidence>
<sequence>MKKRSLFFCFVLGWGLLVTLSLHSCSDGGDPAPEDLDPIVTDRGTPQGDATSKVIGTSGGSLTSADGHLTLTVPEGALTTNTTVAIQPLSNHAPLGLGAAYRLSPEGTTFAKPVELKFHYDASVLGAASDEFLWITTQNTDGTWNAMLKSETNLDDKYVTVTTTHFSDWALGRFIDFVLTPSAPRVSVNKSVELRLTGFRRDNDDPNAMDELAPLVPIKDDGLDVLAPLTPIPRDIEKRMIQFRATKWALNGAAAPVSNSNGKLSGSGNMATYTAPAKAPNPKTVAVSVDLETSNKEGSKGHYMVVSNITVLENEYFLELTVDGQTYTYYQYGFNGSTVPDPTNFEIVNCGPIDDNKGIGVSAGYVRGDQYINIFLAELHQTGIGAQRVKCIYDEGDDDVSFTNIPGTVAYESDYVKREKVKDVCESESVCAEMTYNVEEFTGKPLSDVVVSFSGTIYEDTPDHADGCKTSTSHQVSGFFRLVYATMD</sequence>
<protein>
    <recommendedName>
        <fullName evidence="2">ZU5 domain-containing protein</fullName>
    </recommendedName>
</protein>
<dbReference type="RefSeq" id="WP_112747159.1">
    <property type="nucleotide sequence ID" value="NZ_QMFY01000005.1"/>
</dbReference>
<evidence type="ECO:0000256" key="1">
    <source>
        <dbReference type="SAM" id="SignalP"/>
    </source>
</evidence>
<accession>A0A364Y2A4</accession>
<keyword evidence="4" id="KW-1185">Reference proteome</keyword>
<dbReference type="Gene3D" id="2.60.220.30">
    <property type="match status" value="1"/>
</dbReference>
<feature type="domain" description="ZU5" evidence="2">
    <location>
        <begin position="49"/>
        <end position="175"/>
    </location>
</feature>
<feature type="chain" id="PRO_5016926073" description="ZU5 domain-containing protein" evidence="1">
    <location>
        <begin position="25"/>
        <end position="488"/>
    </location>
</feature>
<dbReference type="Pfam" id="PF00791">
    <property type="entry name" value="ZU5"/>
    <property type="match status" value="1"/>
</dbReference>
<evidence type="ECO:0000259" key="2">
    <source>
        <dbReference type="PROSITE" id="PS51145"/>
    </source>
</evidence>
<proteinExistence type="predicted"/>
<dbReference type="InterPro" id="IPR000906">
    <property type="entry name" value="ZU5_dom"/>
</dbReference>
<dbReference type="OrthoDB" id="770607at2"/>
<evidence type="ECO:0000313" key="4">
    <source>
        <dbReference type="Proteomes" id="UP000251889"/>
    </source>
</evidence>